<sequence length="120" mass="13766">MADQDVAPYGPRYPARRLLELVGDKWTPIVLFSLSDSTRRFSEIQRAIPDVSKKMLIQVLRALEQAGLVERTVYPVVPPKTEYRLTPDGRRLHEPVAALCTWATEHEAFLDELHRRRADG</sequence>
<dbReference type="Gene3D" id="1.10.10.10">
    <property type="entry name" value="Winged helix-like DNA-binding domain superfamily/Winged helix DNA-binding domain"/>
    <property type="match status" value="1"/>
</dbReference>
<dbReference type="PROSITE" id="PS51118">
    <property type="entry name" value="HTH_HXLR"/>
    <property type="match status" value="1"/>
</dbReference>
<protein>
    <submittedName>
        <fullName evidence="5">HxlR family transcriptional regulator</fullName>
    </submittedName>
</protein>
<dbReference type="InterPro" id="IPR002577">
    <property type="entry name" value="HTH_HxlR"/>
</dbReference>
<evidence type="ECO:0000256" key="3">
    <source>
        <dbReference type="ARBA" id="ARBA00023163"/>
    </source>
</evidence>
<dbReference type="RefSeq" id="WP_034243934.1">
    <property type="nucleotide sequence ID" value="NZ_BJYK01000012.1"/>
</dbReference>
<evidence type="ECO:0000313" key="5">
    <source>
        <dbReference type="EMBL" id="GEN81473.1"/>
    </source>
</evidence>
<accession>A0A511Z207</accession>
<dbReference type="SUPFAM" id="SSF46785">
    <property type="entry name" value="Winged helix' DNA-binding domain"/>
    <property type="match status" value="1"/>
</dbReference>
<dbReference type="GO" id="GO:0003677">
    <property type="term" value="F:DNA binding"/>
    <property type="evidence" value="ECO:0007669"/>
    <property type="project" value="UniProtKB-KW"/>
</dbReference>
<dbReference type="InterPro" id="IPR036388">
    <property type="entry name" value="WH-like_DNA-bd_sf"/>
</dbReference>
<reference evidence="5 6" key="1">
    <citation type="submission" date="2019-07" db="EMBL/GenBank/DDBJ databases">
        <title>Whole genome shotgun sequence of Actinotalea fermentans NBRC 105374.</title>
        <authorList>
            <person name="Hosoyama A."/>
            <person name="Uohara A."/>
            <person name="Ohji S."/>
            <person name="Ichikawa N."/>
        </authorList>
    </citation>
    <scope>NUCLEOTIDE SEQUENCE [LARGE SCALE GENOMIC DNA]</scope>
    <source>
        <strain evidence="5 6">NBRC 105374</strain>
    </source>
</reference>
<keyword evidence="6" id="KW-1185">Reference proteome</keyword>
<keyword evidence="2" id="KW-0238">DNA-binding</keyword>
<organism evidence="5 6">
    <name type="scientific">Actinotalea fermentans</name>
    <dbReference type="NCBI Taxonomy" id="43671"/>
    <lineage>
        <taxon>Bacteria</taxon>
        <taxon>Bacillati</taxon>
        <taxon>Actinomycetota</taxon>
        <taxon>Actinomycetes</taxon>
        <taxon>Micrococcales</taxon>
        <taxon>Cellulomonadaceae</taxon>
        <taxon>Actinotalea</taxon>
    </lineage>
</organism>
<comment type="caution">
    <text evidence="5">The sequence shown here is derived from an EMBL/GenBank/DDBJ whole genome shotgun (WGS) entry which is preliminary data.</text>
</comment>
<keyword evidence="3" id="KW-0804">Transcription</keyword>
<name>A0A511Z207_9CELL</name>
<dbReference type="AlphaFoldDB" id="A0A511Z207"/>
<evidence type="ECO:0000259" key="4">
    <source>
        <dbReference type="PROSITE" id="PS51118"/>
    </source>
</evidence>
<dbReference type="Pfam" id="PF01638">
    <property type="entry name" value="HxlR"/>
    <property type="match status" value="1"/>
</dbReference>
<dbReference type="Proteomes" id="UP000321484">
    <property type="component" value="Unassembled WGS sequence"/>
</dbReference>
<proteinExistence type="predicted"/>
<dbReference type="InterPro" id="IPR036390">
    <property type="entry name" value="WH_DNA-bd_sf"/>
</dbReference>
<dbReference type="EMBL" id="BJYK01000012">
    <property type="protein sequence ID" value="GEN81473.1"/>
    <property type="molecule type" value="Genomic_DNA"/>
</dbReference>
<dbReference type="PANTHER" id="PTHR33204">
    <property type="entry name" value="TRANSCRIPTIONAL REGULATOR, MARR FAMILY"/>
    <property type="match status" value="1"/>
</dbReference>
<keyword evidence="1" id="KW-0805">Transcription regulation</keyword>
<dbReference type="PANTHER" id="PTHR33204:SF39">
    <property type="entry name" value="TRANSCRIPTIONAL REGULATORY PROTEIN"/>
    <property type="match status" value="1"/>
</dbReference>
<evidence type="ECO:0000256" key="1">
    <source>
        <dbReference type="ARBA" id="ARBA00023015"/>
    </source>
</evidence>
<gene>
    <name evidence="5" type="ORF">AFE02nite_32070</name>
</gene>
<dbReference type="OrthoDB" id="370168at2"/>
<evidence type="ECO:0000313" key="6">
    <source>
        <dbReference type="Proteomes" id="UP000321484"/>
    </source>
</evidence>
<feature type="domain" description="HTH hxlR-type" evidence="4">
    <location>
        <begin position="13"/>
        <end position="111"/>
    </location>
</feature>
<evidence type="ECO:0000256" key="2">
    <source>
        <dbReference type="ARBA" id="ARBA00023125"/>
    </source>
</evidence>